<proteinExistence type="predicted"/>
<dbReference type="Proteomes" id="UP000009016">
    <property type="component" value="Segment"/>
</dbReference>
<dbReference type="RefSeq" id="YP_007010410.1">
    <property type="nucleotide sequence ID" value="NC_019538.1"/>
</dbReference>
<evidence type="ECO:0000313" key="1">
    <source>
        <dbReference type="EMBL" id="AFN39569.1"/>
    </source>
</evidence>
<keyword evidence="2" id="KW-1185">Reference proteome</keyword>
<protein>
    <submittedName>
        <fullName evidence="1">Anti-sigma70 protein</fullName>
    </submittedName>
</protein>
<dbReference type="InterPro" id="IPR015100">
    <property type="entry name" value="AsiA"/>
</dbReference>
<dbReference type="OrthoDB" id="18496at10239"/>
<reference evidence="1 2" key="1">
    <citation type="journal article" date="2012" name="J. Virol.">
        <title>Complete Genome Sequence of Aeromonas hydrophila Phage CC2.</title>
        <authorList>
            <person name="Shen C.J."/>
            <person name="Liu Y.J."/>
            <person name="Lu C.P."/>
        </authorList>
    </citation>
    <scope>NUCLEOTIDE SEQUENCE [LARGE SCALE GENOMIC DNA]</scope>
</reference>
<dbReference type="Gene3D" id="1.10.1810.10">
    <property type="entry name" value="Anti-Sigma Factor A"/>
    <property type="match status" value="1"/>
</dbReference>
<dbReference type="GO" id="GO:0006355">
    <property type="term" value="P:regulation of DNA-templated transcription"/>
    <property type="evidence" value="ECO:0007669"/>
    <property type="project" value="InterPro"/>
</dbReference>
<organism evidence="1 2">
    <name type="scientific">Aeromonas phage CC2</name>
    <dbReference type="NCBI Taxonomy" id="1204516"/>
    <lineage>
        <taxon>Viruses</taxon>
        <taxon>Duplodnaviria</taxon>
        <taxon>Heunggongvirae</taxon>
        <taxon>Uroviricota</taxon>
        <taxon>Caudoviricetes</taxon>
        <taxon>Pantevenvirales</taxon>
        <taxon>Straboviridae</taxon>
        <taxon>Emmerichvirinae</taxon>
        <taxon>Ceceduovirus</taxon>
        <taxon>Ceceduovirus cc2</taxon>
    </lineage>
</organism>
<dbReference type="Pfam" id="PF09010">
    <property type="entry name" value="AsiA"/>
    <property type="match status" value="1"/>
</dbReference>
<sequence>MKITKVELMKDIVATASILAKYGCDDILDTQSGFVDFLNELGFTTVRGKPLTIFNFRVMVSSLTQYQKKEIIKEFDAGRIDHLINCMVDE</sequence>
<gene>
    <name evidence="1" type="primary">asiA</name>
    <name evidence="1" type="ORF">CC2_384</name>
</gene>
<dbReference type="GeneID" id="14016584"/>
<evidence type="ECO:0000313" key="2">
    <source>
        <dbReference type="Proteomes" id="UP000009016"/>
    </source>
</evidence>
<dbReference type="SUPFAM" id="SSF69070">
    <property type="entry name" value="Anti-sigma factor AsiA"/>
    <property type="match status" value="1"/>
</dbReference>
<dbReference type="EMBL" id="JX123262">
    <property type="protein sequence ID" value="AFN39569.1"/>
    <property type="molecule type" value="Genomic_DNA"/>
</dbReference>
<dbReference type="InterPro" id="IPR036486">
    <property type="entry name" value="AsiA_sf"/>
</dbReference>
<accession>I6XM06</accession>
<dbReference type="KEGG" id="vg:14016584"/>
<name>I6XM06_9CAUD</name>